<accession>A0A411YD41</accession>
<dbReference type="Proteomes" id="UP000291469">
    <property type="component" value="Chromosome"/>
</dbReference>
<dbReference type="RefSeq" id="WP_131154105.1">
    <property type="nucleotide sequence ID" value="NZ_CP036402.1"/>
</dbReference>
<dbReference type="Gene3D" id="2.120.10.30">
    <property type="entry name" value="TolB, C-terminal domain"/>
    <property type="match status" value="2"/>
</dbReference>
<evidence type="ECO:0000259" key="5">
    <source>
        <dbReference type="Pfam" id="PF00326"/>
    </source>
</evidence>
<dbReference type="EMBL" id="CP036402">
    <property type="protein sequence ID" value="QBI19108.1"/>
    <property type="molecule type" value="Genomic_DNA"/>
</dbReference>
<feature type="region of interest" description="Disordered" evidence="4">
    <location>
        <begin position="404"/>
        <end position="428"/>
    </location>
</feature>
<evidence type="ECO:0000256" key="3">
    <source>
        <dbReference type="ARBA" id="ARBA00022825"/>
    </source>
</evidence>
<sequence>MSNHDTPHFDLETFLAMPRVSGLAVHPEGHRLVVGVAEPDPDGTRFRTALWTLDPDGAAPRRLTRSVPGEAAPTLLPDGRLLFTSKRVDPDVPSSERDDDVAGLWELPLDGGEPRLLADPPGGVGSVAVARDAGRVLLSSPLHEGTADFEADAERGKARKDAKVSAQLVERYPARFWDRWLGPRSPQLFTGDAVDPRNEARPEWTAATPGVHGPLELATATLDPQGRTIVTTWSEDPDDLRSRVTDLVAIDLDSNGEPRGRRTLLAEPRVRYGSPAVSPDGGWVACVRAPIGMPDAPHDMTLAIVPLDGGTGAVDLLPGFDRWPQAPVWTPDGDAVLFTADDDGRTLPFRVEIEADGAGGRRGGAVTRLAAEGAFSDLAPTRDGRTLYALRSQVSDPHRVVALDPVTPDQVPGAVPTPGDATRPEATVPPGRVERVDATADDGVRIPGWLVRPPEEVADGPAPLAVFIHGGPLSSWSGWHWRWCPHVLAARGWAVLLPDPALSTGYGYDYIARGWGRWGAEPYTDLMALVEEVAARDDVDAARTAAMGGSFGGYMANWIAGHTNRFDAIVTHASLWNLEAFHGTTDNGPLWENEFGDRYTEPERYREWSPHRFVDRITTPMLVIHGERDFRVPVSEGLTLWTDLRRHGVESQYLHFPDENHWVLTPQHARIWYETVLAFLDHHVLGEPFERPELL</sequence>
<dbReference type="Gene3D" id="3.40.50.1820">
    <property type="entry name" value="alpha/beta hydrolase"/>
    <property type="match status" value="1"/>
</dbReference>
<dbReference type="KEGG" id="erz:ER308_05835"/>
<dbReference type="OrthoDB" id="262125at2"/>
<keyword evidence="2" id="KW-0378">Hydrolase</keyword>
<dbReference type="InterPro" id="IPR029058">
    <property type="entry name" value="AB_hydrolase_fold"/>
</dbReference>
<dbReference type="SUPFAM" id="SSF53474">
    <property type="entry name" value="alpha/beta-Hydrolases"/>
    <property type="match status" value="1"/>
</dbReference>
<dbReference type="InterPro" id="IPR001375">
    <property type="entry name" value="Peptidase_S9_cat"/>
</dbReference>
<keyword evidence="3" id="KW-0645">Protease</keyword>
<dbReference type="InterPro" id="IPR011042">
    <property type="entry name" value="6-blade_b-propeller_TolB-like"/>
</dbReference>
<evidence type="ECO:0000256" key="1">
    <source>
        <dbReference type="ARBA" id="ARBA00022729"/>
    </source>
</evidence>
<evidence type="ECO:0000256" key="2">
    <source>
        <dbReference type="ARBA" id="ARBA00022801"/>
    </source>
</evidence>
<dbReference type="GO" id="GO:0006508">
    <property type="term" value="P:proteolysis"/>
    <property type="evidence" value="ECO:0007669"/>
    <property type="project" value="InterPro"/>
</dbReference>
<dbReference type="Pfam" id="PF07676">
    <property type="entry name" value="PD40"/>
    <property type="match status" value="1"/>
</dbReference>
<keyword evidence="1" id="KW-0732">Signal</keyword>
<dbReference type="SUPFAM" id="SSF82171">
    <property type="entry name" value="DPP6 N-terminal domain-like"/>
    <property type="match status" value="1"/>
</dbReference>
<dbReference type="GO" id="GO:0004252">
    <property type="term" value="F:serine-type endopeptidase activity"/>
    <property type="evidence" value="ECO:0007669"/>
    <property type="project" value="TreeGrafter"/>
</dbReference>
<name>A0A411YD41_9ACTN</name>
<keyword evidence="3" id="KW-0720">Serine protease</keyword>
<protein>
    <submittedName>
        <fullName evidence="6">S9 family peptidase</fullName>
    </submittedName>
</protein>
<dbReference type="Pfam" id="PF00326">
    <property type="entry name" value="Peptidase_S9"/>
    <property type="match status" value="1"/>
</dbReference>
<proteinExistence type="predicted"/>
<dbReference type="InterPro" id="IPR011659">
    <property type="entry name" value="WD40"/>
</dbReference>
<organism evidence="6 7">
    <name type="scientific">Egibacter rhizosphaerae</name>
    <dbReference type="NCBI Taxonomy" id="1670831"/>
    <lineage>
        <taxon>Bacteria</taxon>
        <taxon>Bacillati</taxon>
        <taxon>Actinomycetota</taxon>
        <taxon>Nitriliruptoria</taxon>
        <taxon>Egibacterales</taxon>
        <taxon>Egibacteraceae</taxon>
        <taxon>Egibacter</taxon>
    </lineage>
</organism>
<feature type="domain" description="Peptidase S9 prolyl oligopeptidase catalytic" evidence="5">
    <location>
        <begin position="479"/>
        <end position="684"/>
    </location>
</feature>
<gene>
    <name evidence="6" type="ORF">ER308_05835</name>
</gene>
<evidence type="ECO:0000313" key="6">
    <source>
        <dbReference type="EMBL" id="QBI19108.1"/>
    </source>
</evidence>
<keyword evidence="7" id="KW-1185">Reference proteome</keyword>
<dbReference type="PANTHER" id="PTHR42776">
    <property type="entry name" value="SERINE PEPTIDASE S9 FAMILY MEMBER"/>
    <property type="match status" value="1"/>
</dbReference>
<evidence type="ECO:0000256" key="4">
    <source>
        <dbReference type="SAM" id="MobiDB-lite"/>
    </source>
</evidence>
<evidence type="ECO:0000313" key="7">
    <source>
        <dbReference type="Proteomes" id="UP000291469"/>
    </source>
</evidence>
<dbReference type="AlphaFoldDB" id="A0A411YD41"/>
<dbReference type="PANTHER" id="PTHR42776:SF13">
    <property type="entry name" value="DIPEPTIDYL-PEPTIDASE 5"/>
    <property type="match status" value="1"/>
</dbReference>
<reference evidence="6 7" key="1">
    <citation type="submission" date="2019-01" db="EMBL/GenBank/DDBJ databases">
        <title>Egibacter rhizosphaerae EGI 80759T.</title>
        <authorList>
            <person name="Chen D.-D."/>
            <person name="Tian Y."/>
            <person name="Jiao J.-Y."/>
            <person name="Zhang X.-T."/>
            <person name="Zhang Y.-G."/>
            <person name="Zhang Y."/>
            <person name="Xiao M."/>
            <person name="Shu W.-S."/>
            <person name="Li W.-J."/>
        </authorList>
    </citation>
    <scope>NUCLEOTIDE SEQUENCE [LARGE SCALE GENOMIC DNA]</scope>
    <source>
        <strain evidence="6 7">EGI 80759</strain>
    </source>
</reference>